<evidence type="ECO:0000256" key="2">
    <source>
        <dbReference type="RuleBase" id="RU366034"/>
    </source>
</evidence>
<keyword evidence="1 2" id="KW-0456">Lyase</keyword>
<evidence type="ECO:0000313" key="3">
    <source>
        <dbReference type="EMBL" id="MBP2477800.1"/>
    </source>
</evidence>
<proteinExistence type="inferred from homology"/>
<dbReference type="Gene3D" id="1.10.600.10">
    <property type="entry name" value="Farnesyl Diphosphate Synthase"/>
    <property type="match status" value="1"/>
</dbReference>
<evidence type="ECO:0000313" key="4">
    <source>
        <dbReference type="Proteomes" id="UP001519363"/>
    </source>
</evidence>
<dbReference type="Proteomes" id="UP001519363">
    <property type="component" value="Unassembled WGS sequence"/>
</dbReference>
<dbReference type="Pfam" id="PF19086">
    <property type="entry name" value="Terpene_syn_C_2"/>
    <property type="match status" value="1"/>
</dbReference>
<dbReference type="SFLD" id="SFLDG01020">
    <property type="entry name" value="Terpene_Cyclase_Like_2"/>
    <property type="match status" value="1"/>
</dbReference>
<dbReference type="EC" id="4.2.3.-" evidence="2"/>
<dbReference type="InterPro" id="IPR034686">
    <property type="entry name" value="Terpene_cyclase-like_2"/>
</dbReference>
<dbReference type="SFLD" id="SFLDS00005">
    <property type="entry name" value="Isoprenoid_Synthase_Type_I"/>
    <property type="match status" value="1"/>
</dbReference>
<reference evidence="3 4" key="1">
    <citation type="submission" date="2021-03" db="EMBL/GenBank/DDBJ databases">
        <title>Sequencing the genomes of 1000 actinobacteria strains.</title>
        <authorList>
            <person name="Klenk H.-P."/>
        </authorList>
    </citation>
    <scope>NUCLEOTIDE SEQUENCE [LARGE SCALE GENOMIC DNA]</scope>
    <source>
        <strain evidence="3 4">DSM 44580</strain>
    </source>
</reference>
<comment type="caution">
    <text evidence="3">The sequence shown here is derived from an EMBL/GenBank/DDBJ whole genome shotgun (WGS) entry which is preliminary data.</text>
</comment>
<gene>
    <name evidence="3" type="ORF">JOF53_006672</name>
</gene>
<dbReference type="PANTHER" id="PTHR35201">
    <property type="entry name" value="TERPENE SYNTHASE"/>
    <property type="match status" value="1"/>
</dbReference>
<keyword evidence="4" id="KW-1185">Reference proteome</keyword>
<dbReference type="RefSeq" id="WP_249044238.1">
    <property type="nucleotide sequence ID" value="NZ_JAGIOO010000001.1"/>
</dbReference>
<name>A0ABS5AMM5_9PSEU</name>
<sequence>MCIATNQAEQGFELLPFFCPVEPAIHPAVAEIEARAVAWLERAALPGIEHKRLFATNSAEFFCRFAPGGVTHNVLAACLWVYWGFAFDDTRCDSGELSADPVAFLPMATAVQQALDSPVRTTSADPYAVALNDIGARFRGCATPVQVHRFAQAHRRWLLAVAWQIANRAENRVPDVDDYLLMRLGTCGGPPTMAMLEIAQGEEVPAHEMDSPRVRALTDCACLVAALDNDLHSYRKERLLGQTDQNLVTVLQTAGADLESAVRQAVAIRDRLMVLFLALSDSVRRRASSALKSYVDGLAHAIRGNLDWALRTPRYQVLGSPGWSESPVDGRLEPLPYPTVAWWWGELRS</sequence>
<dbReference type="InterPro" id="IPR008949">
    <property type="entry name" value="Isoprenoid_synthase_dom_sf"/>
</dbReference>
<keyword evidence="2" id="KW-0479">Metal-binding</keyword>
<evidence type="ECO:0000256" key="1">
    <source>
        <dbReference type="ARBA" id="ARBA00023239"/>
    </source>
</evidence>
<dbReference type="PANTHER" id="PTHR35201:SF4">
    <property type="entry name" value="BETA-PINACENE SYNTHASE-RELATED"/>
    <property type="match status" value="1"/>
</dbReference>
<protein>
    <recommendedName>
        <fullName evidence="2">Terpene synthase</fullName>
        <ecNumber evidence="2">4.2.3.-</ecNumber>
    </recommendedName>
</protein>
<organism evidence="3 4">
    <name type="scientific">Crossiella equi</name>
    <dbReference type="NCBI Taxonomy" id="130796"/>
    <lineage>
        <taxon>Bacteria</taxon>
        <taxon>Bacillati</taxon>
        <taxon>Actinomycetota</taxon>
        <taxon>Actinomycetes</taxon>
        <taxon>Pseudonocardiales</taxon>
        <taxon>Pseudonocardiaceae</taxon>
        <taxon>Crossiella</taxon>
    </lineage>
</organism>
<keyword evidence="2" id="KW-0460">Magnesium</keyword>
<dbReference type="EMBL" id="JAGIOO010000001">
    <property type="protein sequence ID" value="MBP2477800.1"/>
    <property type="molecule type" value="Genomic_DNA"/>
</dbReference>
<comment type="cofactor">
    <cofactor evidence="2">
        <name>Mg(2+)</name>
        <dbReference type="ChEBI" id="CHEBI:18420"/>
    </cofactor>
</comment>
<dbReference type="SUPFAM" id="SSF48576">
    <property type="entry name" value="Terpenoid synthases"/>
    <property type="match status" value="1"/>
</dbReference>
<accession>A0ABS5AMM5</accession>
<comment type="similarity">
    <text evidence="2">Belongs to the terpene synthase family.</text>
</comment>